<dbReference type="AlphaFoldDB" id="A0A6J7BJ76"/>
<gene>
    <name evidence="1" type="ORF">UFOPK3255_00893</name>
</gene>
<accession>A0A6J7BJ76</accession>
<proteinExistence type="predicted"/>
<protein>
    <submittedName>
        <fullName evidence="1">Unannotated protein</fullName>
    </submittedName>
</protein>
<evidence type="ECO:0000313" key="1">
    <source>
        <dbReference type="EMBL" id="CAB4844353.1"/>
    </source>
</evidence>
<sequence length="138" mass="15418">MANGTSLNLTSPCVRGTWYVAVHHGFDSNDSCRRLVIPSYWNSAGDMGRTLRSNLKNTHPIIGFSADLANPCVHGSYRTYFYDRCCIGNYCNNDLFHPNLYSHNLTRDQNFESITDRGSRVDGIDTKADVDQSSDSDG</sequence>
<reference evidence="1" key="1">
    <citation type="submission" date="2020-05" db="EMBL/GenBank/DDBJ databases">
        <authorList>
            <person name="Chiriac C."/>
            <person name="Salcher M."/>
            <person name="Ghai R."/>
            <person name="Kavagutti S V."/>
        </authorList>
    </citation>
    <scope>NUCLEOTIDE SEQUENCE</scope>
</reference>
<name>A0A6J7BJ76_9ZZZZ</name>
<organism evidence="1">
    <name type="scientific">freshwater metagenome</name>
    <dbReference type="NCBI Taxonomy" id="449393"/>
    <lineage>
        <taxon>unclassified sequences</taxon>
        <taxon>metagenomes</taxon>
        <taxon>ecological metagenomes</taxon>
    </lineage>
</organism>
<dbReference type="EMBL" id="CAFAZY010000133">
    <property type="protein sequence ID" value="CAB4844353.1"/>
    <property type="molecule type" value="Genomic_DNA"/>
</dbReference>